<proteinExistence type="predicted"/>
<reference evidence="1 2" key="1">
    <citation type="journal article" date="2014" name="Genome Announc.">
        <title>Draft Genome Sequence of Bacteroides reticulotermitis Strain JCM 10512T, Isolated from the Gut of a Termite.</title>
        <authorList>
            <person name="Yuki M."/>
            <person name="Oshima K."/>
            <person name="Suda W."/>
            <person name="Sakamoto M."/>
            <person name="Iida T."/>
            <person name="Hattori M."/>
            <person name="Ohkuma M."/>
        </authorList>
    </citation>
    <scope>NUCLEOTIDE SEQUENCE [LARGE SCALE GENOMIC DNA]</scope>
    <source>
        <strain evidence="1 2">JCM 10512</strain>
    </source>
</reference>
<gene>
    <name evidence="1" type="ORF">JCM10512_4474</name>
</gene>
<sequence>MGKIQLSQFPFIITFHYKYFLLHHVFLVDLPYKGTEKDEQKQAFTAFIRDLTL</sequence>
<dbReference type="Proteomes" id="UP000019131">
    <property type="component" value="Unassembled WGS sequence"/>
</dbReference>
<protein>
    <submittedName>
        <fullName evidence="1">Uncharacterized protein</fullName>
    </submittedName>
</protein>
<keyword evidence="2" id="KW-1185">Reference proteome</keyword>
<comment type="caution">
    <text evidence="1">The sequence shown here is derived from an EMBL/GenBank/DDBJ whole genome shotgun (WGS) entry which is preliminary data.</text>
</comment>
<accession>W4UYJ4</accession>
<name>W4UYJ4_9BACE</name>
<organism evidence="1 2">
    <name type="scientific">Bacteroides reticulotermitis JCM 10512</name>
    <dbReference type="NCBI Taxonomy" id="1445607"/>
    <lineage>
        <taxon>Bacteria</taxon>
        <taxon>Pseudomonadati</taxon>
        <taxon>Bacteroidota</taxon>
        <taxon>Bacteroidia</taxon>
        <taxon>Bacteroidales</taxon>
        <taxon>Bacteroidaceae</taxon>
        <taxon>Bacteroides</taxon>
    </lineage>
</organism>
<evidence type="ECO:0000313" key="1">
    <source>
        <dbReference type="EMBL" id="GAE85996.1"/>
    </source>
</evidence>
<dbReference type="EMBL" id="BAIV01000034">
    <property type="protein sequence ID" value="GAE85996.1"/>
    <property type="molecule type" value="Genomic_DNA"/>
</dbReference>
<dbReference type="AlphaFoldDB" id="W4UYJ4"/>
<evidence type="ECO:0000313" key="2">
    <source>
        <dbReference type="Proteomes" id="UP000019131"/>
    </source>
</evidence>